<organism evidence="2 5">
    <name type="scientific">Staphylococcus equorum</name>
    <dbReference type="NCBI Taxonomy" id="246432"/>
    <lineage>
        <taxon>Bacteria</taxon>
        <taxon>Bacillati</taxon>
        <taxon>Bacillota</taxon>
        <taxon>Bacilli</taxon>
        <taxon>Bacillales</taxon>
        <taxon>Staphylococcaceae</taxon>
        <taxon>Staphylococcus</taxon>
    </lineage>
</organism>
<dbReference type="Gene3D" id="3.40.630.30">
    <property type="match status" value="1"/>
</dbReference>
<gene>
    <name evidence="3" type="ORF">ASS94_12020</name>
    <name evidence="2" type="ORF">M4L89_05635</name>
</gene>
<dbReference type="InterPro" id="IPR000182">
    <property type="entry name" value="GNAT_dom"/>
</dbReference>
<accession>A0A1E5TGF2</accession>
<evidence type="ECO:0000313" key="5">
    <source>
        <dbReference type="Proteomes" id="UP001152422"/>
    </source>
</evidence>
<dbReference type="CDD" id="cd04301">
    <property type="entry name" value="NAT_SF"/>
    <property type="match status" value="1"/>
</dbReference>
<evidence type="ECO:0000313" key="3">
    <source>
        <dbReference type="EMBL" id="OEK52094.1"/>
    </source>
</evidence>
<dbReference type="Pfam" id="PF13508">
    <property type="entry name" value="Acetyltransf_7"/>
    <property type="match status" value="1"/>
</dbReference>
<dbReference type="RefSeq" id="WP_002506835.1">
    <property type="nucleotide sequence ID" value="NZ_CP013114.1"/>
</dbReference>
<dbReference type="GO" id="GO:0016747">
    <property type="term" value="F:acyltransferase activity, transferring groups other than amino-acyl groups"/>
    <property type="evidence" value="ECO:0007669"/>
    <property type="project" value="InterPro"/>
</dbReference>
<name>A0A1E5TGF2_9STAP</name>
<dbReference type="AlphaFoldDB" id="A0A1E5TGF2"/>
<keyword evidence="5" id="KW-1185">Reference proteome</keyword>
<protein>
    <submittedName>
        <fullName evidence="2">GNAT family N-acetyltransferase</fullName>
    </submittedName>
    <submittedName>
        <fullName evidence="3">GNAT family acetyltransferase</fullName>
    </submittedName>
</protein>
<dbReference type="Proteomes" id="UP001152422">
    <property type="component" value="Unassembled WGS sequence"/>
</dbReference>
<reference evidence="3" key="2">
    <citation type="submission" date="2015-11" db="EMBL/GenBank/DDBJ databases">
        <authorList>
            <person name="Wolfe B.E."/>
        </authorList>
    </citation>
    <scope>NUCLEOTIDE SEQUENCE</scope>
    <source>
        <strain evidence="3">738_7</strain>
    </source>
</reference>
<dbReference type="Proteomes" id="UP000095464">
    <property type="component" value="Unassembled WGS sequence"/>
</dbReference>
<evidence type="ECO:0000259" key="1">
    <source>
        <dbReference type="PROSITE" id="PS51186"/>
    </source>
</evidence>
<dbReference type="InterPro" id="IPR016181">
    <property type="entry name" value="Acyl_CoA_acyltransferase"/>
</dbReference>
<evidence type="ECO:0000313" key="2">
    <source>
        <dbReference type="EMBL" id="MDG0845700.1"/>
    </source>
</evidence>
<feature type="domain" description="N-acetyltransferase" evidence="1">
    <location>
        <begin position="2"/>
        <end position="133"/>
    </location>
</feature>
<evidence type="ECO:0000313" key="4">
    <source>
        <dbReference type="Proteomes" id="UP000095464"/>
    </source>
</evidence>
<dbReference type="PANTHER" id="PTHR43233:SF1">
    <property type="entry name" value="FAMILY N-ACETYLTRANSFERASE, PUTATIVE (AFU_ORTHOLOGUE AFUA_6G03350)-RELATED"/>
    <property type="match status" value="1"/>
</dbReference>
<proteinExistence type="predicted"/>
<dbReference type="PANTHER" id="PTHR43233">
    <property type="entry name" value="FAMILY N-ACETYLTRANSFERASE, PUTATIVE (AFU_ORTHOLOGUE AFUA_6G03350)-RELATED"/>
    <property type="match status" value="1"/>
</dbReference>
<dbReference type="EMBL" id="LNPX01000051">
    <property type="protein sequence ID" value="OEK52094.1"/>
    <property type="molecule type" value="Genomic_DNA"/>
</dbReference>
<dbReference type="EMBL" id="JAMBQA010000002">
    <property type="protein sequence ID" value="MDG0845700.1"/>
    <property type="molecule type" value="Genomic_DNA"/>
</dbReference>
<dbReference type="SUPFAM" id="SSF55729">
    <property type="entry name" value="Acyl-CoA N-acyltransferases (Nat)"/>
    <property type="match status" value="1"/>
</dbReference>
<dbReference type="InterPro" id="IPR053144">
    <property type="entry name" value="Acetyltransferase_Butenolide"/>
</dbReference>
<comment type="caution">
    <text evidence="2">The sequence shown here is derived from an EMBL/GenBank/DDBJ whole genome shotgun (WGS) entry which is preliminary data.</text>
</comment>
<dbReference type="PROSITE" id="PS51186">
    <property type="entry name" value="GNAT"/>
    <property type="match status" value="1"/>
</dbReference>
<reference evidence="2" key="3">
    <citation type="submission" date="2022-05" db="EMBL/GenBank/DDBJ databases">
        <title>Comparative genomics of Staphylococcus equorum isolates.</title>
        <authorList>
            <person name="Luelf R.H."/>
        </authorList>
    </citation>
    <scope>NUCLEOTIDE SEQUENCE</scope>
    <source>
        <strain evidence="2">TMW 2.2497</strain>
    </source>
</reference>
<dbReference type="KEGG" id="seqo:SE1039_20410"/>
<reference evidence="4" key="1">
    <citation type="submission" date="2015-11" db="EMBL/GenBank/DDBJ databases">
        <title>Genomic diversity of Staphylococcus saprophyticus strains from urinary tract infections, animal surfaces, and fermented foods.</title>
        <authorList>
            <person name="Wolfe B.E."/>
        </authorList>
    </citation>
    <scope>NUCLEOTIDE SEQUENCE [LARGE SCALE GENOMIC DNA]</scope>
    <source>
        <strain evidence="4">738_7</strain>
    </source>
</reference>
<sequence length="133" mass="14552">MIEIKHKAPAVSEYRNLRKIAGLSEKSQKAAAKGLANACFDVSIYDNQLLIGMGRVIGDGGTAFQIIDIAVNPNYQGQGYGKLIMTNIMAYISAEAEQGTYVSLIADYPADQLYAQYGFITTEPHSAGMYRKY</sequence>